<evidence type="ECO:0000313" key="3">
    <source>
        <dbReference type="Proteomes" id="UP000288351"/>
    </source>
</evidence>
<proteinExistence type="predicted"/>
<dbReference type="RefSeq" id="WP_016572636.1">
    <property type="nucleotide sequence ID" value="NZ_BHXC01000007.1"/>
</dbReference>
<reference evidence="2 3" key="1">
    <citation type="journal article" date="2019" name="Microbiol. Resour. Announc.">
        <title>Draft Genome Sequence of the Most Traditional epsilon-Poly-l-Lysine Producer, Streptomyces albulus NBRC14147.</title>
        <authorList>
            <person name="Yamanaka K."/>
            <person name="Hamano Y."/>
        </authorList>
    </citation>
    <scope>NUCLEOTIDE SEQUENCE [LARGE SCALE GENOMIC DNA]</scope>
    <source>
        <strain evidence="2 3">NBRC 14147</strain>
    </source>
</reference>
<organism evidence="2 3">
    <name type="scientific">Streptomyces noursei</name>
    <name type="common">Streptomyces albulus</name>
    <dbReference type="NCBI Taxonomy" id="1971"/>
    <lineage>
        <taxon>Bacteria</taxon>
        <taxon>Bacillati</taxon>
        <taxon>Actinomycetota</taxon>
        <taxon>Actinomycetes</taxon>
        <taxon>Kitasatosporales</taxon>
        <taxon>Streptomycetaceae</taxon>
        <taxon>Streptomyces</taxon>
    </lineage>
</organism>
<sequence length="78" mass="8399">MSLFKFGRRGPVQSQGNHHGNVTPDNNEVPADRPEGQPGDDSGLRNAIARGTAEGGAREAMRELINQGKEIIKDIFGD</sequence>
<gene>
    <name evidence="2" type="ORF">SALB_06647</name>
</gene>
<evidence type="ECO:0000256" key="1">
    <source>
        <dbReference type="SAM" id="MobiDB-lite"/>
    </source>
</evidence>
<name>A0A401R8C2_STRNR</name>
<accession>A0A401R8C2</accession>
<dbReference type="AlphaFoldDB" id="A0A401R8C2"/>
<dbReference type="EMBL" id="BHXC01000007">
    <property type="protein sequence ID" value="GCB93856.1"/>
    <property type="molecule type" value="Genomic_DNA"/>
</dbReference>
<comment type="caution">
    <text evidence="2">The sequence shown here is derived from an EMBL/GenBank/DDBJ whole genome shotgun (WGS) entry which is preliminary data.</text>
</comment>
<feature type="compositionally biased region" description="Polar residues" evidence="1">
    <location>
        <begin position="12"/>
        <end position="26"/>
    </location>
</feature>
<feature type="region of interest" description="Disordered" evidence="1">
    <location>
        <begin position="1"/>
        <end position="58"/>
    </location>
</feature>
<evidence type="ECO:0000313" key="2">
    <source>
        <dbReference type="EMBL" id="GCB93856.1"/>
    </source>
</evidence>
<protein>
    <submittedName>
        <fullName evidence="2">Uncharacterized protein</fullName>
    </submittedName>
</protein>
<dbReference type="Proteomes" id="UP000288351">
    <property type="component" value="Unassembled WGS sequence"/>
</dbReference>